<feature type="transmembrane region" description="Helical" evidence="2">
    <location>
        <begin position="424"/>
        <end position="443"/>
    </location>
</feature>
<keyword evidence="5" id="KW-0012">Acyltransferase</keyword>
<feature type="transmembrane region" description="Helical" evidence="2">
    <location>
        <begin position="281"/>
        <end position="303"/>
    </location>
</feature>
<dbReference type="Pfam" id="PF01757">
    <property type="entry name" value="Acyl_transf_3"/>
    <property type="match status" value="1"/>
</dbReference>
<dbReference type="EMBL" id="PNHF01000003">
    <property type="protein sequence ID" value="PMC63058.1"/>
    <property type="molecule type" value="Genomic_DNA"/>
</dbReference>
<organism evidence="5 6">
    <name type="scientific">Corynebacterium xerosis</name>
    <dbReference type="NCBI Taxonomy" id="1725"/>
    <lineage>
        <taxon>Bacteria</taxon>
        <taxon>Bacillati</taxon>
        <taxon>Actinomycetota</taxon>
        <taxon>Actinomycetes</taxon>
        <taxon>Mycobacteriales</taxon>
        <taxon>Corynebacteriaceae</taxon>
        <taxon>Corynebacterium</taxon>
    </lineage>
</organism>
<keyword evidence="2" id="KW-1133">Transmembrane helix</keyword>
<feature type="transmembrane region" description="Helical" evidence="2">
    <location>
        <begin position="117"/>
        <end position="136"/>
    </location>
</feature>
<feature type="transmembrane region" description="Helical" evidence="2">
    <location>
        <begin position="216"/>
        <end position="236"/>
    </location>
</feature>
<dbReference type="InterPro" id="IPR043968">
    <property type="entry name" value="SGNH"/>
</dbReference>
<evidence type="ECO:0000259" key="4">
    <source>
        <dbReference type="Pfam" id="PF19040"/>
    </source>
</evidence>
<proteinExistence type="predicted"/>
<sequence length="747" mass="80065">MHSTRTGAAEPKPNCYSDPRPERPLPPVLPAVPRPPRCPLHTPVTARAYRHDLDGLRGLAIALVVLFHVFGGSVSGGVDVFLLLSGFFFLGSQIRNADRPGQSINPLHSLWRTARRLLPALLVVLGATTAAALAWFPQLQSPSMAAQLTASVLYRQNLALANQVQDYAVAGSTVSPLQHLWSMSVQGQFYVGGILLVSAIAFLVRRGTRGTGAAGGSVRAIMLPILLVATLASFAYATWLHGGAQGLNYYSTWSRIWEITAGGLLIYAATGASLPERVKPWLPPVGVAMIVSTGFFLDGASLFPGPWALWPLLGAALVVLGEGTGVTSRLLASAPMRWLGDVAYALYLWHWPLLILGMLAIGANAPGKKLGVAVVAISLVLAWLTHRFVEKPLMQKGRRPAVGDRPLRGAADALRTSPATRRRAVAGLTLTTVAVLMITASPIQQHRIAVARETPLDPVAYPGARAVTDGADVPAGVPPRPGQDLINNMWPLPAQEGCLSVRGDDPDLVATTKRHTDDSPCVYGDVDADRSIVLVGGSHSEQWFSPLEQVALAAGYRLEVILRPGCATFLDSVWDMNDLCAEWSAAVLDHFADNPPDVVVTTSSRPGFENTDYTPDGYAQYWAALADLGIPVVAIRDTPWLVDENGDPYNATDCVAAGGDPIDCGPRRDRVLSPANPADGIMAQWPNTLSLDFSDVICREDVCPAVIGNIYVYRDDNHLSDQFAASLSEEMKRRMIPFLDGLEGGRA</sequence>
<dbReference type="GO" id="GO:0009103">
    <property type="term" value="P:lipopolysaccharide biosynthetic process"/>
    <property type="evidence" value="ECO:0007669"/>
    <property type="project" value="TreeGrafter"/>
</dbReference>
<feature type="domain" description="Acyltransferase 3" evidence="3">
    <location>
        <begin position="51"/>
        <end position="385"/>
    </location>
</feature>
<evidence type="ECO:0000256" key="1">
    <source>
        <dbReference type="SAM" id="MobiDB-lite"/>
    </source>
</evidence>
<feature type="transmembrane region" description="Helical" evidence="2">
    <location>
        <begin position="187"/>
        <end position="204"/>
    </location>
</feature>
<dbReference type="STRING" id="1725.WU86_04330"/>
<feature type="transmembrane region" description="Helical" evidence="2">
    <location>
        <begin position="59"/>
        <end position="90"/>
    </location>
</feature>
<keyword evidence="5" id="KW-0808">Transferase</keyword>
<evidence type="ECO:0000313" key="6">
    <source>
        <dbReference type="Proteomes" id="UP000235363"/>
    </source>
</evidence>
<dbReference type="InterPro" id="IPR002656">
    <property type="entry name" value="Acyl_transf_3_dom"/>
</dbReference>
<dbReference type="Pfam" id="PF19040">
    <property type="entry name" value="SGNH"/>
    <property type="match status" value="1"/>
</dbReference>
<evidence type="ECO:0000313" key="5">
    <source>
        <dbReference type="EMBL" id="PMC63058.1"/>
    </source>
</evidence>
<feature type="transmembrane region" description="Helical" evidence="2">
    <location>
        <begin position="256"/>
        <end position="274"/>
    </location>
</feature>
<keyword evidence="2" id="KW-0472">Membrane</keyword>
<dbReference type="InterPro" id="IPR050879">
    <property type="entry name" value="Acyltransferase_3"/>
</dbReference>
<dbReference type="AlphaFoldDB" id="A0A2N6T164"/>
<evidence type="ECO:0000256" key="2">
    <source>
        <dbReference type="SAM" id="Phobius"/>
    </source>
</evidence>
<name>A0A2N6T164_9CORY</name>
<feature type="domain" description="SGNH" evidence="4">
    <location>
        <begin position="516"/>
        <end position="732"/>
    </location>
</feature>
<protein>
    <submittedName>
        <fullName evidence="5">Acyltransferase</fullName>
    </submittedName>
</protein>
<dbReference type="GO" id="GO:0016747">
    <property type="term" value="F:acyltransferase activity, transferring groups other than amino-acyl groups"/>
    <property type="evidence" value="ECO:0007669"/>
    <property type="project" value="InterPro"/>
</dbReference>
<feature type="transmembrane region" description="Helical" evidence="2">
    <location>
        <begin position="344"/>
        <end position="364"/>
    </location>
</feature>
<reference evidence="5 6" key="1">
    <citation type="submission" date="2017-09" db="EMBL/GenBank/DDBJ databases">
        <title>Bacterial strain isolated from the female urinary microbiota.</title>
        <authorList>
            <person name="Thomas-White K."/>
            <person name="Kumar N."/>
            <person name="Forster S."/>
            <person name="Putonti C."/>
            <person name="Lawley T."/>
            <person name="Wolfe A.J."/>
        </authorList>
    </citation>
    <scope>NUCLEOTIDE SEQUENCE [LARGE SCALE GENOMIC DNA]</scope>
    <source>
        <strain evidence="5 6">UMB0908</strain>
    </source>
</reference>
<gene>
    <name evidence="5" type="ORF">CJ204_02140</name>
</gene>
<comment type="caution">
    <text evidence="5">The sequence shown here is derived from an EMBL/GenBank/DDBJ whole genome shotgun (WGS) entry which is preliminary data.</text>
</comment>
<evidence type="ECO:0000259" key="3">
    <source>
        <dbReference type="Pfam" id="PF01757"/>
    </source>
</evidence>
<feature type="transmembrane region" description="Helical" evidence="2">
    <location>
        <begin position="370"/>
        <end position="389"/>
    </location>
</feature>
<dbReference type="GO" id="GO:0016020">
    <property type="term" value="C:membrane"/>
    <property type="evidence" value="ECO:0007669"/>
    <property type="project" value="TreeGrafter"/>
</dbReference>
<dbReference type="PANTHER" id="PTHR23028">
    <property type="entry name" value="ACETYLTRANSFERASE"/>
    <property type="match status" value="1"/>
</dbReference>
<accession>A0A2N6T164</accession>
<dbReference type="Proteomes" id="UP000235363">
    <property type="component" value="Unassembled WGS sequence"/>
</dbReference>
<feature type="transmembrane region" description="Helical" evidence="2">
    <location>
        <begin position="309"/>
        <end position="332"/>
    </location>
</feature>
<keyword evidence="2" id="KW-0812">Transmembrane</keyword>
<feature type="region of interest" description="Disordered" evidence="1">
    <location>
        <begin position="1"/>
        <end position="32"/>
    </location>
</feature>
<dbReference type="PANTHER" id="PTHR23028:SF53">
    <property type="entry name" value="ACYL_TRANSF_3 DOMAIN-CONTAINING PROTEIN"/>
    <property type="match status" value="1"/>
</dbReference>